<reference evidence="8" key="2">
    <citation type="submission" date="2025-08" db="UniProtKB">
        <authorList>
            <consortium name="Ensembl"/>
        </authorList>
    </citation>
    <scope>IDENTIFICATION</scope>
</reference>
<dbReference type="GeneTree" id="ENSGT00390000008240"/>
<keyword evidence="9" id="KW-1185">Reference proteome</keyword>
<evidence type="ECO:0000256" key="1">
    <source>
        <dbReference type="ARBA" id="ARBA00004141"/>
    </source>
</evidence>
<dbReference type="GO" id="GO:0015031">
    <property type="term" value="P:protein transport"/>
    <property type="evidence" value="ECO:0007669"/>
    <property type="project" value="InterPro"/>
</dbReference>
<reference evidence="8" key="3">
    <citation type="submission" date="2025-09" db="UniProtKB">
        <authorList>
            <consortium name="Ensembl"/>
        </authorList>
    </citation>
    <scope>IDENTIFICATION</scope>
</reference>
<keyword evidence="6" id="KW-0325">Glycoprotein</keyword>
<feature type="transmembrane region" description="Helical" evidence="7">
    <location>
        <begin position="138"/>
        <end position="157"/>
    </location>
</feature>
<feature type="transmembrane region" description="Helical" evidence="7">
    <location>
        <begin position="206"/>
        <end position="230"/>
    </location>
</feature>
<comment type="similarity">
    <text evidence="2">Belongs to the DUOXA family.</text>
</comment>
<keyword evidence="4 7" id="KW-1133">Transmembrane helix</keyword>
<feature type="transmembrane region" description="Helical" evidence="7">
    <location>
        <begin position="59"/>
        <end position="78"/>
    </location>
</feature>
<reference evidence="8" key="1">
    <citation type="submission" date="2020-07" db="EMBL/GenBank/DDBJ databases">
        <title>A long reads based de novo assembly of the rainbow trout Arlee double haploid line genome.</title>
        <authorList>
            <person name="Gao G."/>
            <person name="Palti Y."/>
        </authorList>
    </citation>
    <scope>NUCLEOTIDE SEQUENCE [LARGE SCALE GENOMIC DNA]</scope>
</reference>
<name>A0A8C7LSH3_ONCMY</name>
<dbReference type="GO" id="GO:0005789">
    <property type="term" value="C:endoplasmic reticulum membrane"/>
    <property type="evidence" value="ECO:0007669"/>
    <property type="project" value="InterPro"/>
</dbReference>
<dbReference type="Ensembl" id="ENSOMYT00000004895.2">
    <property type="protein sequence ID" value="ENSOMYP00000004364.2"/>
    <property type="gene ID" value="ENSOMYG00000004907.2"/>
</dbReference>
<dbReference type="PANTHER" id="PTHR31158:SF1">
    <property type="entry name" value="DOXA1 FACTOR-RELATED"/>
    <property type="match status" value="1"/>
</dbReference>
<feature type="transmembrane region" description="Helical" evidence="7">
    <location>
        <begin position="164"/>
        <end position="186"/>
    </location>
</feature>
<evidence type="ECO:0000256" key="2">
    <source>
        <dbReference type="ARBA" id="ARBA00009816"/>
    </source>
</evidence>
<feature type="transmembrane region" description="Helical" evidence="7">
    <location>
        <begin position="24"/>
        <end position="47"/>
    </location>
</feature>
<dbReference type="PANTHER" id="PTHR31158">
    <property type="entry name" value="DUAL OXIDASE 2"/>
    <property type="match status" value="1"/>
</dbReference>
<evidence type="ECO:0000313" key="9">
    <source>
        <dbReference type="Proteomes" id="UP000694395"/>
    </source>
</evidence>
<dbReference type="AlphaFoldDB" id="A0A8C7LSH3"/>
<keyword evidence="5 7" id="KW-0472">Membrane</keyword>
<evidence type="ECO:0000256" key="3">
    <source>
        <dbReference type="ARBA" id="ARBA00022692"/>
    </source>
</evidence>
<protein>
    <submittedName>
        <fullName evidence="8">Dual oxidase 2</fullName>
    </submittedName>
</protein>
<evidence type="ECO:0000256" key="4">
    <source>
        <dbReference type="ARBA" id="ARBA00022989"/>
    </source>
</evidence>
<comment type="subcellular location">
    <subcellularLocation>
        <location evidence="1">Membrane</location>
        <topology evidence="1">Multi-pass membrane protein</topology>
    </subcellularLocation>
</comment>
<evidence type="ECO:0000256" key="6">
    <source>
        <dbReference type="ARBA" id="ARBA00023180"/>
    </source>
</evidence>
<accession>A0A8C7LSH3</accession>
<keyword evidence="3 7" id="KW-0812">Transmembrane</keyword>
<organism evidence="8 9">
    <name type="scientific">Oncorhynchus mykiss</name>
    <name type="common">Rainbow trout</name>
    <name type="synonym">Salmo gairdneri</name>
    <dbReference type="NCBI Taxonomy" id="8022"/>
    <lineage>
        <taxon>Eukaryota</taxon>
        <taxon>Metazoa</taxon>
        <taxon>Chordata</taxon>
        <taxon>Craniata</taxon>
        <taxon>Vertebrata</taxon>
        <taxon>Euteleostomi</taxon>
        <taxon>Actinopterygii</taxon>
        <taxon>Neopterygii</taxon>
        <taxon>Teleostei</taxon>
        <taxon>Protacanthopterygii</taxon>
        <taxon>Salmoniformes</taxon>
        <taxon>Salmonidae</taxon>
        <taxon>Salmoninae</taxon>
        <taxon>Oncorhynchus</taxon>
    </lineage>
</organism>
<sequence length="286" mass="32434">YATLKHMTFYDDIYPFYPLPRTSFIFSTHLLTIILVFLVLTVSFLLILPGIRGKSRLFWMFRIIISFFIGVVIVGNPVNQLNETINYNEMFEWRDTIDEEYEDALERGLPNPILYIAEKFTLNNPCGLIYQYRYSGHYASATLWTAFCCWMVANVLFSMPVILYAGYMMVATAAFIFFSMASFSTIRNLPTCLFTIGTSGAFQTEYSGSFWLALATGVLCLVIGILVVLLDCLIPEKIREAFSVEVDNDEDEDVYFGEGYLNSNFLASVTTTPLTTLVLPTVSLPV</sequence>
<evidence type="ECO:0000313" key="8">
    <source>
        <dbReference type="Ensembl" id="ENSOMYP00000004364.2"/>
    </source>
</evidence>
<dbReference type="Proteomes" id="UP000694395">
    <property type="component" value="Chromosome 2"/>
</dbReference>
<dbReference type="InterPro" id="IPR018469">
    <property type="entry name" value="Dual_oxidase_maturation_fac"/>
</dbReference>
<dbReference type="Pfam" id="PF10204">
    <property type="entry name" value="DuoxA"/>
    <property type="match status" value="2"/>
</dbReference>
<evidence type="ECO:0000256" key="7">
    <source>
        <dbReference type="SAM" id="Phobius"/>
    </source>
</evidence>
<evidence type="ECO:0000256" key="5">
    <source>
        <dbReference type="ARBA" id="ARBA00023136"/>
    </source>
</evidence>
<proteinExistence type="inferred from homology"/>